<dbReference type="InterPro" id="IPR007893">
    <property type="entry name" value="Spore_coat_U/FanG"/>
</dbReference>
<keyword evidence="2" id="KW-0167">Capsid protein</keyword>
<keyword evidence="3" id="KW-1185">Reference proteome</keyword>
<feature type="domain" description="Spore coat protein U/FanG" evidence="1">
    <location>
        <begin position="2"/>
        <end position="45"/>
    </location>
</feature>
<accession>A0ABV9EZU2</accession>
<dbReference type="EMBL" id="JBHSFZ010000016">
    <property type="protein sequence ID" value="MFC4594463.1"/>
    <property type="molecule type" value="Genomic_DNA"/>
</dbReference>
<keyword evidence="2" id="KW-0946">Virion</keyword>
<reference evidence="3" key="1">
    <citation type="journal article" date="2019" name="Int. J. Syst. Evol. Microbiol.">
        <title>The Global Catalogue of Microorganisms (GCM) 10K type strain sequencing project: providing services to taxonomists for standard genome sequencing and annotation.</title>
        <authorList>
            <consortium name="The Broad Institute Genomics Platform"/>
            <consortium name="The Broad Institute Genome Sequencing Center for Infectious Disease"/>
            <person name="Wu L."/>
            <person name="Ma J."/>
        </authorList>
    </citation>
    <scope>NUCLEOTIDE SEQUENCE [LARGE SCALE GENOMIC DNA]</scope>
    <source>
        <strain evidence="3">NBRC 103632</strain>
    </source>
</reference>
<dbReference type="Pfam" id="PF05229">
    <property type="entry name" value="SCPU"/>
    <property type="match status" value="1"/>
</dbReference>
<evidence type="ECO:0000313" key="2">
    <source>
        <dbReference type="EMBL" id="MFC4594463.1"/>
    </source>
</evidence>
<organism evidence="2 3">
    <name type="scientific">Sphingobium tyrosinilyticum</name>
    <dbReference type="NCBI Taxonomy" id="2715436"/>
    <lineage>
        <taxon>Bacteria</taxon>
        <taxon>Pseudomonadati</taxon>
        <taxon>Pseudomonadota</taxon>
        <taxon>Alphaproteobacteria</taxon>
        <taxon>Sphingomonadales</taxon>
        <taxon>Sphingomonadaceae</taxon>
        <taxon>Sphingobium</taxon>
    </lineage>
</organism>
<protein>
    <submittedName>
        <fullName evidence="2">Spore coat protein U domain-containing protein</fullName>
    </submittedName>
</protein>
<dbReference type="Proteomes" id="UP001595957">
    <property type="component" value="Unassembled WGS sequence"/>
</dbReference>
<evidence type="ECO:0000313" key="3">
    <source>
        <dbReference type="Proteomes" id="UP001595957"/>
    </source>
</evidence>
<dbReference type="RefSeq" id="WP_380804214.1">
    <property type="nucleotide sequence ID" value="NZ_JBHSFZ010000016.1"/>
</dbReference>
<evidence type="ECO:0000259" key="1">
    <source>
        <dbReference type="Pfam" id="PF05229"/>
    </source>
</evidence>
<gene>
    <name evidence="2" type="ORF">ACFO3E_09705</name>
</gene>
<comment type="caution">
    <text evidence="2">The sequence shown here is derived from an EMBL/GenBank/DDBJ whole genome shotgun (WGS) entry which is preliminary data.</text>
</comment>
<name>A0ABV9EZU2_9SPHN</name>
<sequence length="49" mass="4986">MVWGDGAATSATVTLSGSSAVIPLYGIVAPRQNVSAGIYQDIIVVSIVH</sequence>
<proteinExistence type="predicted"/>